<reference evidence="2 3" key="1">
    <citation type="journal article" date="2018" name="Nat. Ecol. Evol.">
        <title>Pezizomycetes genomes reveal the molecular basis of ectomycorrhizal truffle lifestyle.</title>
        <authorList>
            <person name="Murat C."/>
            <person name="Payen T."/>
            <person name="Noel B."/>
            <person name="Kuo A."/>
            <person name="Morin E."/>
            <person name="Chen J."/>
            <person name="Kohler A."/>
            <person name="Krizsan K."/>
            <person name="Balestrini R."/>
            <person name="Da Silva C."/>
            <person name="Montanini B."/>
            <person name="Hainaut M."/>
            <person name="Levati E."/>
            <person name="Barry K.W."/>
            <person name="Belfiori B."/>
            <person name="Cichocki N."/>
            <person name="Clum A."/>
            <person name="Dockter R.B."/>
            <person name="Fauchery L."/>
            <person name="Guy J."/>
            <person name="Iotti M."/>
            <person name="Le Tacon F."/>
            <person name="Lindquist E.A."/>
            <person name="Lipzen A."/>
            <person name="Malagnac F."/>
            <person name="Mello A."/>
            <person name="Molinier V."/>
            <person name="Miyauchi S."/>
            <person name="Poulain J."/>
            <person name="Riccioni C."/>
            <person name="Rubini A."/>
            <person name="Sitrit Y."/>
            <person name="Splivallo R."/>
            <person name="Traeger S."/>
            <person name="Wang M."/>
            <person name="Zifcakova L."/>
            <person name="Wipf D."/>
            <person name="Zambonelli A."/>
            <person name="Paolocci F."/>
            <person name="Nowrousian M."/>
            <person name="Ottonello S."/>
            <person name="Baldrian P."/>
            <person name="Spatafora J.W."/>
            <person name="Henrissat B."/>
            <person name="Nagy L.G."/>
            <person name="Aury J.M."/>
            <person name="Wincker P."/>
            <person name="Grigoriev I.V."/>
            <person name="Bonfante P."/>
            <person name="Martin F.M."/>
        </authorList>
    </citation>
    <scope>NUCLEOTIDE SEQUENCE [LARGE SCALE GENOMIC DNA]</scope>
    <source>
        <strain evidence="2 3">120613-1</strain>
    </source>
</reference>
<keyword evidence="3" id="KW-1185">Reference proteome</keyword>
<evidence type="ECO:0000313" key="2">
    <source>
        <dbReference type="EMBL" id="RPA95238.1"/>
    </source>
</evidence>
<feature type="region of interest" description="Disordered" evidence="1">
    <location>
        <begin position="34"/>
        <end position="53"/>
    </location>
</feature>
<feature type="compositionally biased region" description="Polar residues" evidence="1">
    <location>
        <begin position="35"/>
        <end position="44"/>
    </location>
</feature>
<gene>
    <name evidence="2" type="ORF">L873DRAFT_1813180</name>
</gene>
<dbReference type="Proteomes" id="UP000276215">
    <property type="component" value="Unassembled WGS sequence"/>
</dbReference>
<organism evidence="2 3">
    <name type="scientific">Choiromyces venosus 120613-1</name>
    <dbReference type="NCBI Taxonomy" id="1336337"/>
    <lineage>
        <taxon>Eukaryota</taxon>
        <taxon>Fungi</taxon>
        <taxon>Dikarya</taxon>
        <taxon>Ascomycota</taxon>
        <taxon>Pezizomycotina</taxon>
        <taxon>Pezizomycetes</taxon>
        <taxon>Pezizales</taxon>
        <taxon>Tuberaceae</taxon>
        <taxon>Choiromyces</taxon>
    </lineage>
</organism>
<proteinExistence type="predicted"/>
<evidence type="ECO:0000256" key="1">
    <source>
        <dbReference type="SAM" id="MobiDB-lite"/>
    </source>
</evidence>
<accession>A0A3N4JE36</accession>
<name>A0A3N4JE36_9PEZI</name>
<dbReference type="EMBL" id="ML120428">
    <property type="protein sequence ID" value="RPA95238.1"/>
    <property type="molecule type" value="Genomic_DNA"/>
</dbReference>
<protein>
    <submittedName>
        <fullName evidence="2">Uncharacterized protein</fullName>
    </submittedName>
</protein>
<evidence type="ECO:0000313" key="3">
    <source>
        <dbReference type="Proteomes" id="UP000276215"/>
    </source>
</evidence>
<dbReference type="AlphaFoldDB" id="A0A3N4JE36"/>
<sequence>MAIPTYPHIIHPLVTSSPSSQVLRWRQARTIYPPSKTSPTSYHTPSLPPFLPSKQAMEISPLLLPHS</sequence>